<dbReference type="InterPro" id="IPR015421">
    <property type="entry name" value="PyrdxlP-dep_Trfase_major"/>
</dbReference>
<dbReference type="InterPro" id="IPR015424">
    <property type="entry name" value="PyrdxlP-dep_Trfase"/>
</dbReference>
<dbReference type="RefSeq" id="WP_171832798.1">
    <property type="nucleotide sequence ID" value="NZ_CP053708.1"/>
</dbReference>
<evidence type="ECO:0000313" key="8">
    <source>
        <dbReference type="Proteomes" id="UP000500767"/>
    </source>
</evidence>
<dbReference type="InterPro" id="IPR015422">
    <property type="entry name" value="PyrdxlP-dep_Trfase_small"/>
</dbReference>
<evidence type="ECO:0000256" key="5">
    <source>
        <dbReference type="ARBA" id="ARBA00037974"/>
    </source>
</evidence>
<comment type="similarity">
    <text evidence="5">Belongs to the class-II pyridoxal-phosphate-dependent aminotransferase family. MalY/PatB cystathionine beta-lyase subfamily.</text>
</comment>
<keyword evidence="7" id="KW-0032">Aminotransferase</keyword>
<keyword evidence="8" id="KW-1185">Reference proteome</keyword>
<gene>
    <name evidence="7" type="ORF">HN018_01090</name>
</gene>
<dbReference type="AlphaFoldDB" id="A0A6M8HL29"/>
<dbReference type="InterPro" id="IPR051798">
    <property type="entry name" value="Class-II_PLP-Dep_Aminotrans"/>
</dbReference>
<dbReference type="EC" id="4.4.1.13" evidence="2"/>
<dbReference type="GO" id="GO:0008483">
    <property type="term" value="F:transaminase activity"/>
    <property type="evidence" value="ECO:0007669"/>
    <property type="project" value="UniProtKB-KW"/>
</dbReference>
<dbReference type="EMBL" id="CP053708">
    <property type="protein sequence ID" value="QKE88835.1"/>
    <property type="molecule type" value="Genomic_DNA"/>
</dbReference>
<evidence type="ECO:0000256" key="3">
    <source>
        <dbReference type="ARBA" id="ARBA00022898"/>
    </source>
</evidence>
<feature type="domain" description="Aminotransferase class I/classII large" evidence="6">
    <location>
        <begin position="28"/>
        <end position="374"/>
    </location>
</feature>
<dbReference type="GO" id="GO:0047804">
    <property type="term" value="F:cysteine-S-conjugate beta-lyase activity"/>
    <property type="evidence" value="ECO:0007669"/>
    <property type="project" value="UniProtKB-EC"/>
</dbReference>
<reference evidence="7 8" key="1">
    <citation type="journal article" date="2014" name="World J. Microbiol. Biotechnol.">
        <title>Biodiversity and physiological characteristics of Antarctic and Arctic lichens-associated bacteria.</title>
        <authorList>
            <person name="Lee Y.M."/>
            <person name="Kim E.H."/>
            <person name="Lee H.K."/>
            <person name="Hong S.G."/>
        </authorList>
    </citation>
    <scope>NUCLEOTIDE SEQUENCE [LARGE SCALE GENOMIC DNA]</scope>
    <source>
        <strain evidence="7 8">PAMC 26569</strain>
    </source>
</reference>
<evidence type="ECO:0000259" key="6">
    <source>
        <dbReference type="Pfam" id="PF00155"/>
    </source>
</evidence>
<dbReference type="KEGG" id="lck:HN018_01090"/>
<evidence type="ECO:0000256" key="2">
    <source>
        <dbReference type="ARBA" id="ARBA00012224"/>
    </source>
</evidence>
<protein>
    <recommendedName>
        <fullName evidence="2">cysteine-S-conjugate beta-lyase</fullName>
        <ecNumber evidence="2">4.4.1.13</ecNumber>
    </recommendedName>
</protein>
<keyword evidence="7" id="KW-0808">Transferase</keyword>
<proteinExistence type="inferred from homology"/>
<dbReference type="Gene3D" id="3.90.1150.10">
    <property type="entry name" value="Aspartate Aminotransferase, domain 1"/>
    <property type="match status" value="1"/>
</dbReference>
<dbReference type="CDD" id="cd00609">
    <property type="entry name" value="AAT_like"/>
    <property type="match status" value="1"/>
</dbReference>
<dbReference type="InterPro" id="IPR027619">
    <property type="entry name" value="C-S_lyase_PatB-like"/>
</dbReference>
<evidence type="ECO:0000256" key="4">
    <source>
        <dbReference type="ARBA" id="ARBA00023239"/>
    </source>
</evidence>
<dbReference type="GO" id="GO:0030170">
    <property type="term" value="F:pyridoxal phosphate binding"/>
    <property type="evidence" value="ECO:0007669"/>
    <property type="project" value="InterPro"/>
</dbReference>
<dbReference type="InterPro" id="IPR004839">
    <property type="entry name" value="Aminotransferase_I/II_large"/>
</dbReference>
<accession>A0A6M8HL29</accession>
<keyword evidence="4" id="KW-0456">Lyase</keyword>
<dbReference type="SUPFAM" id="SSF53383">
    <property type="entry name" value="PLP-dependent transferases"/>
    <property type="match status" value="1"/>
</dbReference>
<dbReference type="PANTHER" id="PTHR43525">
    <property type="entry name" value="PROTEIN MALY"/>
    <property type="match status" value="1"/>
</dbReference>
<comment type="cofactor">
    <cofactor evidence="1">
        <name>pyridoxal 5'-phosphate</name>
        <dbReference type="ChEBI" id="CHEBI:597326"/>
    </cofactor>
</comment>
<dbReference type="PANTHER" id="PTHR43525:SF1">
    <property type="entry name" value="PROTEIN MALY"/>
    <property type="match status" value="1"/>
</dbReference>
<dbReference type="NCBIfam" id="TIGR04350">
    <property type="entry name" value="C_S_lyase_PatB"/>
    <property type="match status" value="1"/>
</dbReference>
<dbReference type="Gene3D" id="3.40.640.10">
    <property type="entry name" value="Type I PLP-dependent aspartate aminotransferase-like (Major domain)"/>
    <property type="match status" value="1"/>
</dbReference>
<keyword evidence="3" id="KW-0663">Pyridoxal phosphate</keyword>
<sequence>MPLDFDAPVDRIGTDCSKWSRYGPDVLPLWVADMDFAVAPGIVSALQARLQHPVFGYAAAGDGLRAQIVAELRESHDWTVGPEEIVFLPGVEPGFNMALRALLRPGDTVAVQTPIYRPILNAPGHWGMQRLDLPLHREPGGWSMDREALEEGIGRSQALLLCNPHNPTGKVFTRDELAEIAVTCLSHGTLIISDEIHCDLLHDGRRHVPIASIDPGVSDRTITLMAASKTYNIAGLKCAFAIIRNRAMRATFEAHRLGMVDSVNALGLVATEAAYATGKPWKTALLTYLQANRDYLVEAVRTRLPGLSMQAPEGTFLSWLDCTEARLGMPAQQFFLDRAKVGLNNGSDYDAAAGDFVRLNFGCTRAVLEAAIGRMEASLSAG</sequence>
<dbReference type="Proteomes" id="UP000500767">
    <property type="component" value="Chromosome"/>
</dbReference>
<evidence type="ECO:0000256" key="1">
    <source>
        <dbReference type="ARBA" id="ARBA00001933"/>
    </source>
</evidence>
<name>A0A6M8HL29_9PROT</name>
<organism evidence="7 8">
    <name type="scientific">Lichenicola cladoniae</name>
    <dbReference type="NCBI Taxonomy" id="1484109"/>
    <lineage>
        <taxon>Bacteria</taxon>
        <taxon>Pseudomonadati</taxon>
        <taxon>Pseudomonadota</taxon>
        <taxon>Alphaproteobacteria</taxon>
        <taxon>Acetobacterales</taxon>
        <taxon>Acetobacteraceae</taxon>
        <taxon>Lichenicola</taxon>
    </lineage>
</organism>
<evidence type="ECO:0000313" key="7">
    <source>
        <dbReference type="EMBL" id="QKE88835.1"/>
    </source>
</evidence>
<dbReference type="Pfam" id="PF00155">
    <property type="entry name" value="Aminotran_1_2"/>
    <property type="match status" value="1"/>
</dbReference>